<dbReference type="EMBL" id="QETA01000004">
    <property type="protein sequence ID" value="PWF22751.1"/>
    <property type="molecule type" value="Genomic_DNA"/>
</dbReference>
<dbReference type="GO" id="GO:0015891">
    <property type="term" value="P:siderophore transport"/>
    <property type="evidence" value="ECO:0007669"/>
    <property type="project" value="InterPro"/>
</dbReference>
<keyword evidence="7" id="KW-0732">Signal</keyword>
<evidence type="ECO:0000256" key="2">
    <source>
        <dbReference type="ARBA" id="ARBA00009810"/>
    </source>
</evidence>
<evidence type="ECO:0000256" key="3">
    <source>
        <dbReference type="ARBA" id="ARBA00022448"/>
    </source>
</evidence>
<dbReference type="InterPro" id="IPR012910">
    <property type="entry name" value="Plug_dom"/>
</dbReference>
<dbReference type="AlphaFoldDB" id="A0A2V1JYP0"/>
<evidence type="ECO:0000256" key="16">
    <source>
        <dbReference type="SAM" id="MobiDB-lite"/>
    </source>
</evidence>
<accession>A0A2V1JYP0</accession>
<dbReference type="Pfam" id="PF07715">
    <property type="entry name" value="Plug"/>
    <property type="match status" value="1"/>
</dbReference>
<dbReference type="InterPro" id="IPR036942">
    <property type="entry name" value="Beta-barrel_TonB_sf"/>
</dbReference>
<dbReference type="InterPro" id="IPR039426">
    <property type="entry name" value="TonB-dep_rcpt-like"/>
</dbReference>
<dbReference type="PROSITE" id="PS52016">
    <property type="entry name" value="TONB_DEPENDENT_REC_3"/>
    <property type="match status" value="1"/>
</dbReference>
<sequence>MEKVSTPPSNPHRFASLLPMEGFQPAFRRSGTLLGAVVLSGTVGVAGAQTQEVSEEERVSTLERIHVTAQPDSSYQPPTGIDSPKFTAPLLDTPRSVTVVTEALMRDRGATSLQDVLRTVPGITLGSGEGGTPTGDRPFIRGYEASTDIFVDGLRDYARGSHETFNLESVEIIKGPSSAYTGRGGTGGSINLRTKAPHLGNFAEISGGLGNASQWRSTFDGNVRIADTVAARLNLMKMGGDVPGRGGVTIDRWGVAPSIAFGLGTPTRLTLSYERLQNDDMPDLGVPFSNAARPGRTEPPRVDRDNFYGRLNADFRENTFKTSTAMIEHDFSDRVTVRNVTRHVETLNHYLMTRPTFDNCTATSGPPCSTEGPDAQFRRDDRMRWRSSKSLINQTDLYGSFDAGGIRHNFSMGLEFSRERIYDRTMTGGPGRELGSLWDPDPDRHYAFDIVYGPRTGAGEIRTRSLYVMDTMDLTEQISVNAGLRRDVFKVDNYEDSRTDSFWNYQLGLVYKPAPNGSIYLSYATSTNPAGENLGQGGGADGVGGAAQIRDVKPEKSRSWELGTKWDLLDERLSLTAAVFETRKTDARSTDPLTGDVTLGGSNRVRGLELGASGALSPAWNVWAAYSWLDPKVNTYRSGNSVFDGNQMKFIARQSASLWTTYRLLPALMIGGGATYQGARYANDANTLELPSYVRYDAMARYDIRDDLSLQFNVNNITDKEMYDASHVGIFANIAPGRSYMMTLTYRYE</sequence>
<dbReference type="RefSeq" id="WP_109062276.1">
    <property type="nucleotide sequence ID" value="NZ_QETA01000004.1"/>
</dbReference>
<keyword evidence="9" id="KW-0406">Ion transport</keyword>
<dbReference type="SUPFAM" id="SSF56935">
    <property type="entry name" value="Porins"/>
    <property type="match status" value="1"/>
</dbReference>
<evidence type="ECO:0000313" key="19">
    <source>
        <dbReference type="EMBL" id="PWF22751.1"/>
    </source>
</evidence>
<proteinExistence type="inferred from homology"/>
<feature type="region of interest" description="Disordered" evidence="16">
    <location>
        <begin position="282"/>
        <end position="305"/>
    </location>
</feature>
<evidence type="ECO:0000256" key="15">
    <source>
        <dbReference type="RuleBase" id="RU003357"/>
    </source>
</evidence>
<keyword evidence="6 14" id="KW-0812">Transmembrane</keyword>
<evidence type="ECO:0000256" key="1">
    <source>
        <dbReference type="ARBA" id="ARBA00004571"/>
    </source>
</evidence>
<evidence type="ECO:0000256" key="7">
    <source>
        <dbReference type="ARBA" id="ARBA00022729"/>
    </source>
</evidence>
<dbReference type="PANTHER" id="PTHR32552">
    <property type="entry name" value="FERRICHROME IRON RECEPTOR-RELATED"/>
    <property type="match status" value="1"/>
</dbReference>
<keyword evidence="13 14" id="KW-0998">Cell outer membrane</keyword>
<name>A0A2V1JYP0_9BURK</name>
<dbReference type="Gene3D" id="2.170.130.10">
    <property type="entry name" value="TonB-dependent receptor, plug domain"/>
    <property type="match status" value="1"/>
</dbReference>
<feature type="domain" description="TonB-dependent receptor plug" evidence="18">
    <location>
        <begin position="90"/>
        <end position="188"/>
    </location>
</feature>
<comment type="similarity">
    <text evidence="2 14 15">Belongs to the TonB-dependent receptor family.</text>
</comment>
<organism evidence="19 20">
    <name type="scientific">Corticimicrobacter populi</name>
    <dbReference type="NCBI Taxonomy" id="2175229"/>
    <lineage>
        <taxon>Bacteria</taxon>
        <taxon>Pseudomonadati</taxon>
        <taxon>Pseudomonadota</taxon>
        <taxon>Betaproteobacteria</taxon>
        <taxon>Burkholderiales</taxon>
        <taxon>Alcaligenaceae</taxon>
        <taxon>Corticimicrobacter</taxon>
    </lineage>
</organism>
<evidence type="ECO:0000256" key="11">
    <source>
        <dbReference type="ARBA" id="ARBA00023136"/>
    </source>
</evidence>
<protein>
    <submittedName>
        <fullName evidence="19">TonB-dependent siderophore receptor</fullName>
    </submittedName>
</protein>
<evidence type="ECO:0000256" key="5">
    <source>
        <dbReference type="ARBA" id="ARBA00022496"/>
    </source>
</evidence>
<dbReference type="Proteomes" id="UP000245212">
    <property type="component" value="Unassembled WGS sequence"/>
</dbReference>
<evidence type="ECO:0000313" key="20">
    <source>
        <dbReference type="Proteomes" id="UP000245212"/>
    </source>
</evidence>
<dbReference type="GO" id="GO:0009279">
    <property type="term" value="C:cell outer membrane"/>
    <property type="evidence" value="ECO:0007669"/>
    <property type="project" value="UniProtKB-SubCell"/>
</dbReference>
<keyword evidence="12 19" id="KW-0675">Receptor</keyword>
<gene>
    <name evidence="19" type="ORF">DD235_10520</name>
</gene>
<dbReference type="CDD" id="cd01347">
    <property type="entry name" value="ligand_gated_channel"/>
    <property type="match status" value="1"/>
</dbReference>
<keyword evidence="11 14" id="KW-0472">Membrane</keyword>
<feature type="compositionally biased region" description="Basic and acidic residues" evidence="16">
    <location>
        <begin position="295"/>
        <end position="305"/>
    </location>
</feature>
<evidence type="ECO:0000256" key="12">
    <source>
        <dbReference type="ARBA" id="ARBA00023170"/>
    </source>
</evidence>
<keyword evidence="3 14" id="KW-0813">Transport</keyword>
<evidence type="ECO:0000259" key="17">
    <source>
        <dbReference type="Pfam" id="PF00593"/>
    </source>
</evidence>
<evidence type="ECO:0000256" key="6">
    <source>
        <dbReference type="ARBA" id="ARBA00022692"/>
    </source>
</evidence>
<evidence type="ECO:0000256" key="8">
    <source>
        <dbReference type="ARBA" id="ARBA00023004"/>
    </source>
</evidence>
<comment type="subcellular location">
    <subcellularLocation>
        <location evidence="1 14">Cell outer membrane</location>
        <topology evidence="1 14">Multi-pass membrane protein</topology>
    </subcellularLocation>
</comment>
<feature type="domain" description="TonB-dependent receptor-like beta-barrel" evidence="17">
    <location>
        <begin position="263"/>
        <end position="717"/>
    </location>
</feature>
<dbReference type="InterPro" id="IPR037066">
    <property type="entry name" value="Plug_dom_sf"/>
</dbReference>
<keyword evidence="20" id="KW-1185">Reference proteome</keyword>
<dbReference type="InterPro" id="IPR010105">
    <property type="entry name" value="TonB_sidphr_rcpt"/>
</dbReference>
<evidence type="ECO:0000256" key="14">
    <source>
        <dbReference type="PROSITE-ProRule" id="PRU01360"/>
    </source>
</evidence>
<dbReference type="GO" id="GO:0015344">
    <property type="term" value="F:siderophore uptake transmembrane transporter activity"/>
    <property type="evidence" value="ECO:0007669"/>
    <property type="project" value="TreeGrafter"/>
</dbReference>
<keyword evidence="8" id="KW-0408">Iron</keyword>
<evidence type="ECO:0000256" key="10">
    <source>
        <dbReference type="ARBA" id="ARBA00023077"/>
    </source>
</evidence>
<dbReference type="GO" id="GO:0038023">
    <property type="term" value="F:signaling receptor activity"/>
    <property type="evidence" value="ECO:0007669"/>
    <property type="project" value="InterPro"/>
</dbReference>
<dbReference type="InterPro" id="IPR000531">
    <property type="entry name" value="Beta-barrel_TonB"/>
</dbReference>
<keyword evidence="10 15" id="KW-0798">TonB box</keyword>
<dbReference type="Pfam" id="PF00593">
    <property type="entry name" value="TonB_dep_Rec_b-barrel"/>
    <property type="match status" value="1"/>
</dbReference>
<keyword evidence="4 14" id="KW-1134">Transmembrane beta strand</keyword>
<evidence type="ECO:0000256" key="13">
    <source>
        <dbReference type="ARBA" id="ARBA00023237"/>
    </source>
</evidence>
<evidence type="ECO:0000259" key="18">
    <source>
        <dbReference type="Pfam" id="PF07715"/>
    </source>
</evidence>
<dbReference type="NCBIfam" id="TIGR01783">
    <property type="entry name" value="TonB-siderophor"/>
    <property type="match status" value="1"/>
</dbReference>
<evidence type="ECO:0000256" key="9">
    <source>
        <dbReference type="ARBA" id="ARBA00023065"/>
    </source>
</evidence>
<dbReference type="FunFam" id="2.170.130.10:FF:000001">
    <property type="entry name" value="Catecholate siderophore TonB-dependent receptor"/>
    <property type="match status" value="1"/>
</dbReference>
<reference evidence="20" key="1">
    <citation type="submission" date="2018-05" db="EMBL/GenBank/DDBJ databases">
        <authorList>
            <person name="Li Y."/>
        </authorList>
    </citation>
    <scope>NUCLEOTIDE SEQUENCE [LARGE SCALE GENOMIC DNA]</scope>
    <source>
        <strain evidence="20">3d-2-2</strain>
    </source>
</reference>
<dbReference type="PANTHER" id="PTHR32552:SF89">
    <property type="entry name" value="CATECHOLATE SIDEROPHORE RECEPTOR FIU"/>
    <property type="match status" value="1"/>
</dbReference>
<evidence type="ECO:0000256" key="4">
    <source>
        <dbReference type="ARBA" id="ARBA00022452"/>
    </source>
</evidence>
<keyword evidence="5" id="KW-0410">Iron transport</keyword>
<dbReference type="Gene3D" id="2.40.170.20">
    <property type="entry name" value="TonB-dependent receptor, beta-barrel domain"/>
    <property type="match status" value="1"/>
</dbReference>
<comment type="caution">
    <text evidence="19">The sequence shown here is derived from an EMBL/GenBank/DDBJ whole genome shotgun (WGS) entry which is preliminary data.</text>
</comment>